<reference evidence="1" key="2">
    <citation type="submission" date="2023-05" db="EMBL/GenBank/DDBJ databases">
        <authorList>
            <person name="Schelkunov M.I."/>
        </authorList>
    </citation>
    <scope>NUCLEOTIDE SEQUENCE</scope>
    <source>
        <strain evidence="1">Hsosn_3</strain>
        <tissue evidence="1">Leaf</tissue>
    </source>
</reference>
<comment type="caution">
    <text evidence="1">The sequence shown here is derived from an EMBL/GenBank/DDBJ whole genome shotgun (WGS) entry which is preliminary data.</text>
</comment>
<dbReference type="PANTHER" id="PTHR36617:SF15">
    <property type="entry name" value="REVERSE TRANSCRIPTASE ZINC-BINDING DOMAIN-CONTAINING PROTEIN"/>
    <property type="match status" value="1"/>
</dbReference>
<accession>A0AAD8MWV2</accession>
<dbReference type="AlphaFoldDB" id="A0AAD8MWV2"/>
<dbReference type="Proteomes" id="UP001237642">
    <property type="component" value="Unassembled WGS sequence"/>
</dbReference>
<gene>
    <name evidence="1" type="ORF">POM88_011861</name>
</gene>
<dbReference type="PANTHER" id="PTHR36617">
    <property type="entry name" value="PROTEIN, PUTATIVE-RELATED"/>
    <property type="match status" value="1"/>
</dbReference>
<evidence type="ECO:0008006" key="3">
    <source>
        <dbReference type="Google" id="ProtNLM"/>
    </source>
</evidence>
<reference evidence="1" key="1">
    <citation type="submission" date="2023-02" db="EMBL/GenBank/DDBJ databases">
        <title>Genome of toxic invasive species Heracleum sosnowskyi carries increased number of genes despite the absence of recent whole-genome duplications.</title>
        <authorList>
            <person name="Schelkunov M."/>
            <person name="Shtratnikova V."/>
            <person name="Makarenko M."/>
            <person name="Klepikova A."/>
            <person name="Omelchenko D."/>
            <person name="Novikova G."/>
            <person name="Obukhova E."/>
            <person name="Bogdanov V."/>
            <person name="Penin A."/>
            <person name="Logacheva M."/>
        </authorList>
    </citation>
    <scope>NUCLEOTIDE SEQUENCE</scope>
    <source>
        <strain evidence="1">Hsosn_3</strain>
        <tissue evidence="1">Leaf</tissue>
    </source>
</reference>
<proteinExistence type="predicted"/>
<dbReference type="EMBL" id="JAUIZM010000003">
    <property type="protein sequence ID" value="KAK1392805.1"/>
    <property type="molecule type" value="Genomic_DNA"/>
</dbReference>
<keyword evidence="2" id="KW-1185">Reference proteome</keyword>
<sequence>MALKQSANDKSPGPDEINFRCLKFLWPSIKGKVLECFKDFEEKEFLPQGFNSSFLALIPKVLHPKEVQEFRSISLINSTTKFLTKDKDWNKWMRVKYSSKTSEGLEDSILSNKYFELINDLVMLLRSSRLGEHLKIDKFKWRVNDGRSTYFWEDSRYEGEPLKEKFKRLYLLSKLKHVEVGIFFDLWDCYNREGNVFWKRSLRNWEKSLIVQLNEVIQQTPLNNKSDLVIWQGNNNKYTVKEGAELLNASISHDCNFKRIWKQKVPPKVQIFIWKVLNGIIPPKALLISRLGNFPVNSNRNFFKAQMEDLNC</sequence>
<evidence type="ECO:0000313" key="2">
    <source>
        <dbReference type="Proteomes" id="UP001237642"/>
    </source>
</evidence>
<name>A0AAD8MWV2_9APIA</name>
<organism evidence="1 2">
    <name type="scientific">Heracleum sosnowskyi</name>
    <dbReference type="NCBI Taxonomy" id="360622"/>
    <lineage>
        <taxon>Eukaryota</taxon>
        <taxon>Viridiplantae</taxon>
        <taxon>Streptophyta</taxon>
        <taxon>Embryophyta</taxon>
        <taxon>Tracheophyta</taxon>
        <taxon>Spermatophyta</taxon>
        <taxon>Magnoliopsida</taxon>
        <taxon>eudicotyledons</taxon>
        <taxon>Gunneridae</taxon>
        <taxon>Pentapetalae</taxon>
        <taxon>asterids</taxon>
        <taxon>campanulids</taxon>
        <taxon>Apiales</taxon>
        <taxon>Apiaceae</taxon>
        <taxon>Apioideae</taxon>
        <taxon>apioid superclade</taxon>
        <taxon>Tordylieae</taxon>
        <taxon>Tordyliinae</taxon>
        <taxon>Heracleum</taxon>
    </lineage>
</organism>
<protein>
    <recommendedName>
        <fullName evidence="3">Reverse transcriptase zinc-binding domain-containing protein</fullName>
    </recommendedName>
</protein>
<evidence type="ECO:0000313" key="1">
    <source>
        <dbReference type="EMBL" id="KAK1392805.1"/>
    </source>
</evidence>